<dbReference type="RefSeq" id="WP_377936009.1">
    <property type="nucleotide sequence ID" value="NZ_JBHUEA010000025.1"/>
</dbReference>
<evidence type="ECO:0000313" key="1">
    <source>
        <dbReference type="EMBL" id="MFD1722685.1"/>
    </source>
</evidence>
<sequence length="85" mass="9326">MVVLTSRRAVLVGAEARPGRLRLSERSLRFEPLEGDGLAIPLADVRRVALRRRVLVVEHAGGEVRLRCFGVRGVAGLLVQACARR</sequence>
<organism evidence="1 2">
    <name type="scientific">Amnibacterium endophyticum</name>
    <dbReference type="NCBI Taxonomy" id="2109337"/>
    <lineage>
        <taxon>Bacteria</taxon>
        <taxon>Bacillati</taxon>
        <taxon>Actinomycetota</taxon>
        <taxon>Actinomycetes</taxon>
        <taxon>Micrococcales</taxon>
        <taxon>Microbacteriaceae</taxon>
        <taxon>Amnibacterium</taxon>
    </lineage>
</organism>
<proteinExistence type="predicted"/>
<gene>
    <name evidence="1" type="ORF">ACFSBI_14105</name>
</gene>
<accession>A0ABW4LGT4</accession>
<dbReference type="EMBL" id="JBHUEA010000025">
    <property type="protein sequence ID" value="MFD1722685.1"/>
    <property type="molecule type" value="Genomic_DNA"/>
</dbReference>
<reference evidence="2" key="1">
    <citation type="journal article" date="2019" name="Int. J. Syst. Evol. Microbiol.">
        <title>The Global Catalogue of Microorganisms (GCM) 10K type strain sequencing project: providing services to taxonomists for standard genome sequencing and annotation.</title>
        <authorList>
            <consortium name="The Broad Institute Genomics Platform"/>
            <consortium name="The Broad Institute Genome Sequencing Center for Infectious Disease"/>
            <person name="Wu L."/>
            <person name="Ma J."/>
        </authorList>
    </citation>
    <scope>NUCLEOTIDE SEQUENCE [LARGE SCALE GENOMIC DNA]</scope>
    <source>
        <strain evidence="2">CGMCC 1.12471</strain>
    </source>
</reference>
<keyword evidence="2" id="KW-1185">Reference proteome</keyword>
<protein>
    <submittedName>
        <fullName evidence="1">Uncharacterized protein</fullName>
    </submittedName>
</protein>
<dbReference type="Proteomes" id="UP001597347">
    <property type="component" value="Unassembled WGS sequence"/>
</dbReference>
<name>A0ABW4LGT4_9MICO</name>
<comment type="caution">
    <text evidence="1">The sequence shown here is derived from an EMBL/GenBank/DDBJ whole genome shotgun (WGS) entry which is preliminary data.</text>
</comment>
<evidence type="ECO:0000313" key="2">
    <source>
        <dbReference type="Proteomes" id="UP001597347"/>
    </source>
</evidence>